<dbReference type="InterPro" id="IPR040727">
    <property type="entry name" value="NAPRTase_N"/>
</dbReference>
<evidence type="ECO:0000256" key="6">
    <source>
        <dbReference type="ARBA" id="ARBA00022642"/>
    </source>
</evidence>
<evidence type="ECO:0000256" key="8">
    <source>
        <dbReference type="ARBA" id="ARBA00048668"/>
    </source>
</evidence>
<dbReference type="GO" id="GO:0034355">
    <property type="term" value="P:NAD+ biosynthetic process via the salvage pathway"/>
    <property type="evidence" value="ECO:0007669"/>
    <property type="project" value="TreeGrafter"/>
</dbReference>
<feature type="domain" description="Nicotinate phosphoribosyltransferase C-terminal" evidence="12">
    <location>
        <begin position="388"/>
        <end position="442"/>
    </location>
</feature>
<dbReference type="Proteomes" id="UP000186309">
    <property type="component" value="Chromosome"/>
</dbReference>
<dbReference type="OrthoDB" id="9770610at2"/>
<reference evidence="14" key="1">
    <citation type="submission" date="2016-12" db="EMBL/GenBank/DDBJ databases">
        <title>Comparative genomics of four Isosphaeraceae planctomycetes: a common pool of plasmids and glycoside hydrolase genes.</title>
        <authorList>
            <person name="Ivanova A."/>
        </authorList>
    </citation>
    <scope>NUCLEOTIDE SEQUENCE [LARGE SCALE GENOMIC DNA]</scope>
    <source>
        <strain evidence="14">PX4</strain>
    </source>
</reference>
<dbReference type="NCBIfam" id="NF009131">
    <property type="entry name" value="PRK12484.1"/>
    <property type="match status" value="1"/>
</dbReference>
<dbReference type="UniPathway" id="UPA00253">
    <property type="reaction ID" value="UER00457"/>
</dbReference>
<keyword evidence="7 9" id="KW-0808">Transferase</keyword>
<dbReference type="InterPro" id="IPR036068">
    <property type="entry name" value="Nicotinate_pribotase-like_C"/>
</dbReference>
<evidence type="ECO:0000259" key="11">
    <source>
        <dbReference type="Pfam" id="PF17767"/>
    </source>
</evidence>
<gene>
    <name evidence="13" type="primary">pncB2</name>
    <name evidence="13" type="ORF">BSF38_02504</name>
</gene>
<dbReference type="KEGG" id="pbor:BSF38_02504"/>
<keyword evidence="13" id="KW-0328">Glycosyltransferase</keyword>
<comment type="similarity">
    <text evidence="2 9">Belongs to the NAPRTase family.</text>
</comment>
<evidence type="ECO:0000256" key="4">
    <source>
        <dbReference type="ARBA" id="ARBA00022553"/>
    </source>
</evidence>
<name>A0A1U7CPY7_9BACT</name>
<comment type="catalytic activity">
    <reaction evidence="8 9">
        <text>5-phospho-alpha-D-ribose 1-diphosphate + nicotinate + ATP + H2O = nicotinate beta-D-ribonucleotide + ADP + phosphate + diphosphate</text>
        <dbReference type="Rhea" id="RHEA:36163"/>
        <dbReference type="ChEBI" id="CHEBI:15377"/>
        <dbReference type="ChEBI" id="CHEBI:30616"/>
        <dbReference type="ChEBI" id="CHEBI:32544"/>
        <dbReference type="ChEBI" id="CHEBI:33019"/>
        <dbReference type="ChEBI" id="CHEBI:43474"/>
        <dbReference type="ChEBI" id="CHEBI:57502"/>
        <dbReference type="ChEBI" id="CHEBI:58017"/>
        <dbReference type="ChEBI" id="CHEBI:456216"/>
        <dbReference type="EC" id="6.3.4.21"/>
    </reaction>
</comment>
<dbReference type="InterPro" id="IPR041619">
    <property type="entry name" value="NAPRTase_C"/>
</dbReference>
<dbReference type="CDD" id="cd01570">
    <property type="entry name" value="NAPRTase_A"/>
    <property type="match status" value="1"/>
</dbReference>
<keyword evidence="14" id="KW-1185">Reference proteome</keyword>
<dbReference type="InterPro" id="IPR006405">
    <property type="entry name" value="Nic_PRibTrfase_pncB"/>
</dbReference>
<dbReference type="STRING" id="1387353.BSF38_02504"/>
<evidence type="ECO:0000313" key="14">
    <source>
        <dbReference type="Proteomes" id="UP000186309"/>
    </source>
</evidence>
<dbReference type="Pfam" id="PF04095">
    <property type="entry name" value="NAPRTase"/>
    <property type="match status" value="1"/>
</dbReference>
<evidence type="ECO:0000256" key="2">
    <source>
        <dbReference type="ARBA" id="ARBA00010897"/>
    </source>
</evidence>
<feature type="domain" description="Nicotinate phosphoribosyltransferase N-terminal" evidence="11">
    <location>
        <begin position="20"/>
        <end position="143"/>
    </location>
</feature>
<dbReference type="Gene3D" id="3.20.140.10">
    <property type="entry name" value="nicotinate phosphoribosyltransferase"/>
    <property type="match status" value="1"/>
</dbReference>
<evidence type="ECO:0000313" key="13">
    <source>
        <dbReference type="EMBL" id="APW61004.1"/>
    </source>
</evidence>
<dbReference type="InterPro" id="IPR013785">
    <property type="entry name" value="Aldolase_TIM"/>
</dbReference>
<dbReference type="EC" id="6.3.4.21" evidence="3 9"/>
<evidence type="ECO:0000256" key="5">
    <source>
        <dbReference type="ARBA" id="ARBA00022598"/>
    </source>
</evidence>
<dbReference type="Gene3D" id="3.20.20.70">
    <property type="entry name" value="Aldolase class I"/>
    <property type="match status" value="1"/>
</dbReference>
<evidence type="ECO:0000259" key="12">
    <source>
        <dbReference type="Pfam" id="PF17956"/>
    </source>
</evidence>
<organism evidence="13 14">
    <name type="scientific">Paludisphaera borealis</name>
    <dbReference type="NCBI Taxonomy" id="1387353"/>
    <lineage>
        <taxon>Bacteria</taxon>
        <taxon>Pseudomonadati</taxon>
        <taxon>Planctomycetota</taxon>
        <taxon>Planctomycetia</taxon>
        <taxon>Isosphaerales</taxon>
        <taxon>Isosphaeraceae</taxon>
        <taxon>Paludisphaera</taxon>
    </lineage>
</organism>
<feature type="domain" description="Nicotinate/nicotinamide phosphoribosyltransferase" evidence="10">
    <location>
        <begin position="166"/>
        <end position="346"/>
    </location>
</feature>
<protein>
    <recommendedName>
        <fullName evidence="3 9">Nicotinate phosphoribosyltransferase</fullName>
        <ecNumber evidence="3 9">6.3.4.21</ecNumber>
    </recommendedName>
</protein>
<evidence type="ECO:0000259" key="10">
    <source>
        <dbReference type="Pfam" id="PF04095"/>
    </source>
</evidence>
<evidence type="ECO:0000256" key="7">
    <source>
        <dbReference type="ARBA" id="ARBA00022679"/>
    </source>
</evidence>
<dbReference type="InterPro" id="IPR041525">
    <property type="entry name" value="N/Namide_PRibTrfase"/>
</dbReference>
<dbReference type="GO" id="GO:0004516">
    <property type="term" value="F:nicotinate phosphoribosyltransferase activity"/>
    <property type="evidence" value="ECO:0007669"/>
    <property type="project" value="UniProtKB-UniRule"/>
</dbReference>
<evidence type="ECO:0000256" key="9">
    <source>
        <dbReference type="RuleBase" id="RU365100"/>
    </source>
</evidence>
<dbReference type="FunFam" id="3.20.20.70:FF:000076">
    <property type="entry name" value="Nicotinate phosphoribosyltransferase"/>
    <property type="match status" value="1"/>
</dbReference>
<keyword evidence="4" id="KW-0597">Phosphoprotein</keyword>
<keyword evidence="5 9" id="KW-0436">Ligase</keyword>
<proteinExistence type="inferred from homology"/>
<dbReference type="AlphaFoldDB" id="A0A1U7CPY7"/>
<dbReference type="NCBIfam" id="NF006696">
    <property type="entry name" value="PRK09243.1-3"/>
    <property type="match status" value="1"/>
</dbReference>
<comment type="pathway">
    <text evidence="1 9">Cofactor biosynthesis; NAD(+) biosynthesis; nicotinate D-ribonucleotide from nicotinate: step 1/1.</text>
</comment>
<dbReference type="RefSeq" id="WP_076346034.1">
    <property type="nucleotide sequence ID" value="NZ_CP019082.1"/>
</dbReference>
<dbReference type="Pfam" id="PF17767">
    <property type="entry name" value="NAPRTase_N"/>
    <property type="match status" value="1"/>
</dbReference>
<comment type="function">
    <text evidence="9">Catalyzes the first step in the biosynthesis of NAD from nicotinic acid, the ATP-dependent synthesis of beta-nicotinate D-ribonucleotide from nicotinate and 5-phospho-D-ribose 1-phosphate.</text>
</comment>
<dbReference type="PANTHER" id="PTHR11098:SF1">
    <property type="entry name" value="NICOTINATE PHOSPHORIBOSYLTRANSFERASE"/>
    <property type="match status" value="1"/>
</dbReference>
<dbReference type="GO" id="GO:0005829">
    <property type="term" value="C:cytosol"/>
    <property type="evidence" value="ECO:0007669"/>
    <property type="project" value="TreeGrafter"/>
</dbReference>
<dbReference type="PIRSF" id="PIRSF000484">
    <property type="entry name" value="NAPRT"/>
    <property type="match status" value="1"/>
</dbReference>
<sequence length="452" mass="48951">MTPEPPISLWPDSESLGTITDLYELTMMAGYHASGMAGEPATFEIFVRRMPPNRSYLVFAGLEQAVGDLMRLAFSAEQIEAIRAWPAFRERPASFFEMLRELRFKGDVWAAPEGTVVFPGETLVRVSAPLLQAQWVETFLLASLGYPTLVASKAARMVVAAEGRSLFEFGARRAHGPQAGLLAARAAYLAGFEATSHVEAARRLNIPCVGTMAHSWVQSFDTESEAFAAYARAFPTSTTLLVDTYDTLEGVRNAATLDAPVAAVRIDSGDLAILSRQARAILDAHGRRDVKILGSGDVDENQLAALVAAGAPIDGYGIGTELVTSRDGPALSMVYKLVELEGRGRYKLAPGKKTYPMAKQVYRRRDAAGRFVGDLVARADEPPPADGEALLVPVLRQGRLVDPPPSLEAIRERCKAQITALPEALRKLDSDVAYPVAYSDALEADAARIMDR</sequence>
<dbReference type="InterPro" id="IPR007229">
    <property type="entry name" value="Nic_PRibTrfase-Fam"/>
</dbReference>
<accession>A0A1U7CPY7</accession>
<dbReference type="NCBIfam" id="TIGR01513">
    <property type="entry name" value="NAPRTase_put"/>
    <property type="match status" value="1"/>
</dbReference>
<dbReference type="SUPFAM" id="SSF51690">
    <property type="entry name" value="Nicotinate/Quinolinate PRTase C-terminal domain-like"/>
    <property type="match status" value="1"/>
</dbReference>
<dbReference type="Pfam" id="PF17956">
    <property type="entry name" value="NAPRTase_C"/>
    <property type="match status" value="1"/>
</dbReference>
<dbReference type="EMBL" id="CP019082">
    <property type="protein sequence ID" value="APW61004.1"/>
    <property type="molecule type" value="Genomic_DNA"/>
</dbReference>
<evidence type="ECO:0000256" key="1">
    <source>
        <dbReference type="ARBA" id="ARBA00004952"/>
    </source>
</evidence>
<dbReference type="PANTHER" id="PTHR11098">
    <property type="entry name" value="NICOTINATE PHOSPHORIBOSYLTRANSFERASE"/>
    <property type="match status" value="1"/>
</dbReference>
<evidence type="ECO:0000256" key="3">
    <source>
        <dbReference type="ARBA" id="ARBA00013236"/>
    </source>
</evidence>
<dbReference type="SUPFAM" id="SSF54675">
    <property type="entry name" value="Nicotinate/Quinolinate PRTase N-terminal domain-like"/>
    <property type="match status" value="1"/>
</dbReference>
<keyword evidence="6 9" id="KW-0662">Pyridine nucleotide biosynthesis</keyword>
<dbReference type="GO" id="GO:0047280">
    <property type="term" value="F:nicotinamide phosphoribosyltransferase activity"/>
    <property type="evidence" value="ECO:0007669"/>
    <property type="project" value="UniProtKB-ARBA"/>
</dbReference>
<comment type="PTM">
    <text evidence="9">Transiently phosphorylated on a His residue during the reaction cycle. Phosphorylation strongly increases the affinity for substrates and increases the rate of nicotinate D-ribonucleotide production. Dephosphorylation regenerates the low-affinity form of the enzyme, leading to product release.</text>
</comment>